<keyword evidence="2" id="KW-0677">Repeat</keyword>
<dbReference type="GO" id="GO:0043531">
    <property type="term" value="F:ADP binding"/>
    <property type="evidence" value="ECO:0007669"/>
    <property type="project" value="InterPro"/>
</dbReference>
<dbReference type="PANTHER" id="PTHR11017">
    <property type="entry name" value="LEUCINE-RICH REPEAT-CONTAINING PROTEIN"/>
    <property type="match status" value="1"/>
</dbReference>
<name>V7CWT4_PHAVU</name>
<evidence type="ECO:0000256" key="1">
    <source>
        <dbReference type="ARBA" id="ARBA00022614"/>
    </source>
</evidence>
<accession>V7CWT4</accession>
<feature type="domain" description="TIR" evidence="5">
    <location>
        <begin position="5"/>
        <end position="169"/>
    </location>
</feature>
<dbReference type="InterPro" id="IPR044974">
    <property type="entry name" value="Disease_R_plants"/>
</dbReference>
<dbReference type="Gene3D" id="3.40.50.300">
    <property type="entry name" value="P-loop containing nucleotide triphosphate hydrolases"/>
    <property type="match status" value="1"/>
</dbReference>
<dbReference type="Pfam" id="PF07725">
    <property type="entry name" value="LRR_3"/>
    <property type="match status" value="1"/>
</dbReference>
<keyword evidence="3" id="KW-0611">Plant defense</keyword>
<dbReference type="GO" id="GO:0006952">
    <property type="term" value="P:defense response"/>
    <property type="evidence" value="ECO:0007669"/>
    <property type="project" value="UniProtKB-KW"/>
</dbReference>
<dbReference type="InterPro" id="IPR035897">
    <property type="entry name" value="Toll_tir_struct_dom_sf"/>
</dbReference>
<evidence type="ECO:0000256" key="3">
    <source>
        <dbReference type="ARBA" id="ARBA00022821"/>
    </source>
</evidence>
<dbReference type="EMBL" id="CM002288">
    <property type="protein sequence ID" value="ESW33725.1"/>
    <property type="molecule type" value="Genomic_DNA"/>
</dbReference>
<dbReference type="OrthoDB" id="1749092at2759"/>
<keyword evidence="1" id="KW-0433">Leucine-rich repeat</keyword>
<evidence type="ECO:0000256" key="2">
    <source>
        <dbReference type="ARBA" id="ARBA00022737"/>
    </source>
</evidence>
<dbReference type="InterPro" id="IPR036390">
    <property type="entry name" value="WH_DNA-bd_sf"/>
</dbReference>
<dbReference type="SUPFAM" id="SSF46785">
    <property type="entry name" value="Winged helix' DNA-binding domain"/>
    <property type="match status" value="1"/>
</dbReference>
<dbReference type="GO" id="GO:0051707">
    <property type="term" value="P:response to other organism"/>
    <property type="evidence" value="ECO:0007669"/>
    <property type="project" value="UniProtKB-ARBA"/>
</dbReference>
<evidence type="ECO:0000313" key="6">
    <source>
        <dbReference type="EMBL" id="ESW33725.1"/>
    </source>
</evidence>
<dbReference type="SMART" id="SM00255">
    <property type="entry name" value="TIR"/>
    <property type="match status" value="1"/>
</dbReference>
<dbReference type="SUPFAM" id="SSF52200">
    <property type="entry name" value="Toll/Interleukin receptor TIR domain"/>
    <property type="match status" value="1"/>
</dbReference>
<dbReference type="OMA" id="YLEWEGF"/>
<dbReference type="InterPro" id="IPR000157">
    <property type="entry name" value="TIR_dom"/>
</dbReference>
<dbReference type="FunFam" id="3.40.50.10140:FF:000007">
    <property type="entry name" value="Disease resistance protein (TIR-NBS-LRR class)"/>
    <property type="match status" value="1"/>
</dbReference>
<dbReference type="Pfam" id="PF00931">
    <property type="entry name" value="NB-ARC"/>
    <property type="match status" value="1"/>
</dbReference>
<dbReference type="InterPro" id="IPR042197">
    <property type="entry name" value="Apaf_helical"/>
</dbReference>
<dbReference type="PANTHER" id="PTHR11017:SF243">
    <property type="entry name" value="ADP-RIBOSYL CYCLASE_CYCLIC ADP-RIBOSE HYDROLASE"/>
    <property type="match status" value="1"/>
</dbReference>
<keyword evidence="4" id="KW-0520">NAD</keyword>
<proteinExistence type="predicted"/>
<dbReference type="PROSITE" id="PS50104">
    <property type="entry name" value="TIR"/>
    <property type="match status" value="1"/>
</dbReference>
<dbReference type="Proteomes" id="UP000000226">
    <property type="component" value="Chromosome 1"/>
</dbReference>
<dbReference type="Pfam" id="PF01582">
    <property type="entry name" value="TIR"/>
    <property type="match status" value="1"/>
</dbReference>
<keyword evidence="7" id="KW-1185">Reference proteome</keyword>
<dbReference type="Gramene" id="ESW33725">
    <property type="protein sequence ID" value="ESW33725"/>
    <property type="gene ID" value="PHAVU_001G093900g"/>
</dbReference>
<sequence length="1038" mass="117891">MAELQMISAVASFSNSSSMVSSKKYDVFLSFRGEDTRMNFTSHLHELEKGDRISPALTKAIEDSRVSIVILSENYASSKWCLEELSKILECHKNHGQIVIPVFYNIDPSHVRKQTGCYELTFATHHGELRCNKWRAALTEVANLAGWDSRNRIESEFLKEVVKDVLRKLTPRYPNQLKGLVGIEKSLKQIESLLKIGSSEVRTVGIWGMGGIENKDHGIENFDMRRLQRINVFVVLDDVGTSEQLEKLILEYDFLGPGSKVIVTTRNKQILSLVDEIYEVEELSSYHSLQLFCLTISGEKQPKDGYEDLSKRAILYCKGIPLALKVLGATLRKKSKVVWECELRKLQKLPNIEIHNVLKLSYDCLDRSQKDIFLDIVCFFKGWERDRVTNILEACDFFAASGIESLLDKSLITISNYNHIKMHDLIQEMGWEIVHQESIKDLGRRSGLWKHEEVRDVLKYNKGTDFVEGIILDLEKLGGDLYLSCDSLAKMTNMRFLRIHRRKWGCRFSVHLPDGIESLPNKLRYLEWEGFCLKSLPSNFCAEQLVELHMWNSKLKKLWDGIQNLVNLKTIFLDDSRDLIEIPDLSMAENLEKVSLYDCESLCQLHPSILSLPILKYLILSGCKAIQSINLHSKSLNVLRLRGCSSLNEFSVTSEEMTHLDLSQTAIRELLSPMISLPKLTYLYLSGCRHIVNINVHLKSLRVLTLVGCSNLKEFSVASEKLTLLELPDTAICVLPSSIGHLLSLEELDLRGTNIECLPASIKSLSMLRVLWLNDCKKLVSLLELPPSLRELYINDCWKLVSLPELPPSVKEVSAFNCLSLEESITQELVLRHILQNCIPSKHQQYLYNPVYIDGGYFIFPCDHVTYNCGFHAPESSITIPSLPKSHLWGYIFGIIIAKGPMSDHQFSCSIYREDILVGGVHRRFIGCESLISDHLLFLYHDVSNFGGTNEVDGPFNSITFVFEFNGDNDTIKGCGVFPVYGTSSGFKLVSSSSKEIFYDVESQPRANGAKIGGCDKQNWEQLSVTKRRKTVPDTLFL</sequence>
<evidence type="ECO:0000313" key="7">
    <source>
        <dbReference type="Proteomes" id="UP000000226"/>
    </source>
</evidence>
<dbReference type="InterPro" id="IPR058192">
    <property type="entry name" value="WHD_ROQ1-like"/>
</dbReference>
<evidence type="ECO:0000256" key="4">
    <source>
        <dbReference type="ARBA" id="ARBA00023027"/>
    </source>
</evidence>
<dbReference type="GO" id="GO:0007165">
    <property type="term" value="P:signal transduction"/>
    <property type="evidence" value="ECO:0007669"/>
    <property type="project" value="InterPro"/>
</dbReference>
<dbReference type="PRINTS" id="PR00364">
    <property type="entry name" value="DISEASERSIST"/>
</dbReference>
<dbReference type="Gene3D" id="3.80.10.10">
    <property type="entry name" value="Ribonuclease Inhibitor"/>
    <property type="match status" value="2"/>
</dbReference>
<dbReference type="InterPro" id="IPR011713">
    <property type="entry name" value="Leu-rich_rpt_3"/>
</dbReference>
<dbReference type="InterPro" id="IPR032675">
    <property type="entry name" value="LRR_dom_sf"/>
</dbReference>
<reference evidence="7" key="1">
    <citation type="journal article" date="2014" name="Nat. Genet.">
        <title>A reference genome for common bean and genome-wide analysis of dual domestications.</title>
        <authorList>
            <person name="Schmutz J."/>
            <person name="McClean P.E."/>
            <person name="Mamidi S."/>
            <person name="Wu G.A."/>
            <person name="Cannon S.B."/>
            <person name="Grimwood J."/>
            <person name="Jenkins J."/>
            <person name="Shu S."/>
            <person name="Song Q."/>
            <person name="Chavarro C."/>
            <person name="Torres-Torres M."/>
            <person name="Geffroy V."/>
            <person name="Moghaddam S.M."/>
            <person name="Gao D."/>
            <person name="Abernathy B."/>
            <person name="Barry K."/>
            <person name="Blair M."/>
            <person name="Brick M.A."/>
            <person name="Chovatia M."/>
            <person name="Gepts P."/>
            <person name="Goodstein D.M."/>
            <person name="Gonzales M."/>
            <person name="Hellsten U."/>
            <person name="Hyten D.L."/>
            <person name="Jia G."/>
            <person name="Kelly J.D."/>
            <person name="Kudrna D."/>
            <person name="Lee R."/>
            <person name="Richard M.M."/>
            <person name="Miklas P.N."/>
            <person name="Osorno J.M."/>
            <person name="Rodrigues J."/>
            <person name="Thareau V."/>
            <person name="Urrea C.A."/>
            <person name="Wang M."/>
            <person name="Yu Y."/>
            <person name="Zhang M."/>
            <person name="Wing R.A."/>
            <person name="Cregan P.B."/>
            <person name="Rokhsar D.S."/>
            <person name="Jackson S.A."/>
        </authorList>
    </citation>
    <scope>NUCLEOTIDE SEQUENCE [LARGE SCALE GENOMIC DNA]</scope>
    <source>
        <strain evidence="7">cv. G19833</strain>
    </source>
</reference>
<dbReference type="InterPro" id="IPR027417">
    <property type="entry name" value="P-loop_NTPase"/>
</dbReference>
<evidence type="ECO:0000259" key="5">
    <source>
        <dbReference type="PROSITE" id="PS50104"/>
    </source>
</evidence>
<dbReference type="Gene3D" id="3.40.50.10140">
    <property type="entry name" value="Toll/interleukin-1 receptor homology (TIR) domain"/>
    <property type="match status" value="1"/>
</dbReference>
<dbReference type="Pfam" id="PF23282">
    <property type="entry name" value="WHD_ROQ1"/>
    <property type="match status" value="1"/>
</dbReference>
<dbReference type="AlphaFoldDB" id="V7CWT4"/>
<dbReference type="Gene3D" id="1.10.8.430">
    <property type="entry name" value="Helical domain of apoptotic protease-activating factors"/>
    <property type="match status" value="1"/>
</dbReference>
<dbReference type="SUPFAM" id="SSF52540">
    <property type="entry name" value="P-loop containing nucleoside triphosphate hydrolases"/>
    <property type="match status" value="1"/>
</dbReference>
<organism evidence="6 7">
    <name type="scientific">Phaseolus vulgaris</name>
    <name type="common">Kidney bean</name>
    <name type="synonym">French bean</name>
    <dbReference type="NCBI Taxonomy" id="3885"/>
    <lineage>
        <taxon>Eukaryota</taxon>
        <taxon>Viridiplantae</taxon>
        <taxon>Streptophyta</taxon>
        <taxon>Embryophyta</taxon>
        <taxon>Tracheophyta</taxon>
        <taxon>Spermatophyta</taxon>
        <taxon>Magnoliopsida</taxon>
        <taxon>eudicotyledons</taxon>
        <taxon>Gunneridae</taxon>
        <taxon>Pentapetalae</taxon>
        <taxon>rosids</taxon>
        <taxon>fabids</taxon>
        <taxon>Fabales</taxon>
        <taxon>Fabaceae</taxon>
        <taxon>Papilionoideae</taxon>
        <taxon>50 kb inversion clade</taxon>
        <taxon>NPAAA clade</taxon>
        <taxon>indigoferoid/millettioid clade</taxon>
        <taxon>Phaseoleae</taxon>
        <taxon>Phaseolus</taxon>
    </lineage>
</organism>
<dbReference type="Pfam" id="PF23598">
    <property type="entry name" value="LRR_14"/>
    <property type="match status" value="1"/>
</dbReference>
<gene>
    <name evidence="6" type="ORF">PHAVU_001G093900g</name>
</gene>
<dbReference type="InterPro" id="IPR055414">
    <property type="entry name" value="LRR_R13L4/SHOC2-like"/>
</dbReference>
<dbReference type="SUPFAM" id="SSF52058">
    <property type="entry name" value="L domain-like"/>
    <property type="match status" value="1"/>
</dbReference>
<protein>
    <recommendedName>
        <fullName evidence="5">TIR domain-containing protein</fullName>
    </recommendedName>
</protein>
<dbReference type="InterPro" id="IPR002182">
    <property type="entry name" value="NB-ARC"/>
</dbReference>